<keyword evidence="1 2" id="KW-0728">SH3 domain</keyword>
<evidence type="ECO:0000256" key="1">
    <source>
        <dbReference type="ARBA" id="ARBA00022443"/>
    </source>
</evidence>
<comment type="caution">
    <text evidence="6">The sequence shown here is derived from an EMBL/GenBank/DDBJ whole genome shotgun (WGS) entry which is preliminary data.</text>
</comment>
<sequence>MSTNNKQVPRAISESVSSSSSEIVATPSTKTMQQLLNEIDQVTINAKENIKTLEKIDTRPKNAIANRDRLIEGRRQIQTLTERINDLEKQMNAMTKESDPNWSIKKFDKSKQNALNTLSDLLNKLKQVDQHLEKATETIPVNDQPSTASSVSTQNENSKRFGSPLGKFSFGKTKKAAPSESNDETTSDEEENEENDDDRHHTANKKEKSSSIPQSTNNIETSSDESEDDENNNHQTTNEIQRKKLQDGSSTDSDTSENSSETSTSSNTNKKPSITKVQSKQSSPPIFRKTTIGSTSSSVSHEKTSSSQEHTVQNNHESDDDDDDDDDELKRLYERGVKEEEEEEESIHDYEQTEEDESNIMNAHVQELRMGTYSPGTQFRVINNLKGLQTGDLTINKGEILILVEQKPDDWWLFKNSQTQQQGLVPINHIRLQSRISDKRLRNQIKSITSPLTFVDALKTKNDIPTGFIASDLASLTQHNQYKLSHTLIPKMTESNFTFTDLHWRYDTDQIYLEQVKYQKILRIQKCSKIPRIKGQQIDVLCRCVRICLHDGFKIISNIHAIRAHILNKIDERDLTEDWYFAVNNDNTFIDEQTKLLIRSNEFDPSKHLYLLIELSQLCQLKENNEKCEIGCGWIMIPFDDNQFSVMRDKKTYNELLHGGHFHELDILLDSQYKNFPTDGLSGRFNRRKQARIRFSLESREKYVDLLYDNLPVTSMIIPINLIQILFFYRNELAYQLQKRYHSYNLSTTPLDSIFLSTFYEVLEQPDLICTLNKLYHQRKELNYRQQREEFIKIYELCIYPLLCYRQLPLYDFQNESIMNHRRKLIKTIINQQLSTNKNHQPDILNILLDPNLTDKWTLFTTDEICFSLQKYVYNFTS</sequence>
<feature type="region of interest" description="Disordered" evidence="3">
    <location>
        <begin position="1"/>
        <end position="26"/>
    </location>
</feature>
<dbReference type="SUPFAM" id="SSF50044">
    <property type="entry name" value="SH3-domain"/>
    <property type="match status" value="1"/>
</dbReference>
<dbReference type="InterPro" id="IPR001452">
    <property type="entry name" value="SH3_domain"/>
</dbReference>
<feature type="compositionally biased region" description="Basic and acidic residues" evidence="3">
    <location>
        <begin position="328"/>
        <end position="338"/>
    </location>
</feature>
<feature type="compositionally biased region" description="Low complexity" evidence="3">
    <location>
        <begin position="249"/>
        <end position="268"/>
    </location>
</feature>
<gene>
    <name evidence="6" type="ORF">JXQ802_LOCUS7625</name>
    <name evidence="5" type="ORF">PYM288_LOCUS1670</name>
</gene>
<dbReference type="InterPro" id="IPR036028">
    <property type="entry name" value="SH3-like_dom_sf"/>
</dbReference>
<organism evidence="6 7">
    <name type="scientific">Rotaria sordida</name>
    <dbReference type="NCBI Taxonomy" id="392033"/>
    <lineage>
        <taxon>Eukaryota</taxon>
        <taxon>Metazoa</taxon>
        <taxon>Spiralia</taxon>
        <taxon>Gnathifera</taxon>
        <taxon>Rotifera</taxon>
        <taxon>Eurotatoria</taxon>
        <taxon>Bdelloidea</taxon>
        <taxon>Philodinida</taxon>
        <taxon>Philodinidae</taxon>
        <taxon>Rotaria</taxon>
    </lineage>
</organism>
<reference evidence="6" key="1">
    <citation type="submission" date="2021-02" db="EMBL/GenBank/DDBJ databases">
        <authorList>
            <person name="Nowell W R."/>
        </authorList>
    </citation>
    <scope>NUCLEOTIDE SEQUENCE</scope>
</reference>
<dbReference type="Proteomes" id="UP000663870">
    <property type="component" value="Unassembled WGS sequence"/>
</dbReference>
<accession>A0A813X384</accession>
<dbReference type="InterPro" id="IPR039687">
    <property type="entry name" value="NPHP1"/>
</dbReference>
<feature type="compositionally biased region" description="Acidic residues" evidence="3">
    <location>
        <begin position="318"/>
        <end position="327"/>
    </location>
</feature>
<evidence type="ECO:0000313" key="7">
    <source>
        <dbReference type="Proteomes" id="UP000663870"/>
    </source>
</evidence>
<evidence type="ECO:0000256" key="3">
    <source>
        <dbReference type="SAM" id="MobiDB-lite"/>
    </source>
</evidence>
<dbReference type="Gene3D" id="2.30.30.40">
    <property type="entry name" value="SH3 Domains"/>
    <property type="match status" value="1"/>
</dbReference>
<dbReference type="EMBL" id="CAJNOL010000128">
    <property type="protein sequence ID" value="CAF0869871.1"/>
    <property type="molecule type" value="Genomic_DNA"/>
</dbReference>
<dbReference type="PANTHER" id="PTHR15176">
    <property type="entry name" value="NEPHROCYSTIN"/>
    <property type="match status" value="1"/>
</dbReference>
<feature type="compositionally biased region" description="Polar residues" evidence="3">
    <location>
        <begin position="269"/>
        <end position="284"/>
    </location>
</feature>
<dbReference type="AlphaFoldDB" id="A0A813X384"/>
<proteinExistence type="predicted"/>
<feature type="compositionally biased region" description="Acidic residues" evidence="3">
    <location>
        <begin position="339"/>
        <end position="357"/>
    </location>
</feature>
<dbReference type="Proteomes" id="UP000663854">
    <property type="component" value="Unassembled WGS sequence"/>
</dbReference>
<dbReference type="PANTHER" id="PTHR15176:SF1">
    <property type="entry name" value="NEPHROCYSTIN-1"/>
    <property type="match status" value="1"/>
</dbReference>
<evidence type="ECO:0000259" key="4">
    <source>
        <dbReference type="PROSITE" id="PS50002"/>
    </source>
</evidence>
<dbReference type="GO" id="GO:0005929">
    <property type="term" value="C:cilium"/>
    <property type="evidence" value="ECO:0007669"/>
    <property type="project" value="TreeGrafter"/>
</dbReference>
<feature type="compositionally biased region" description="Polar residues" evidence="3">
    <location>
        <begin position="139"/>
        <end position="156"/>
    </location>
</feature>
<feature type="region of interest" description="Disordered" evidence="3">
    <location>
        <begin position="136"/>
        <end position="357"/>
    </location>
</feature>
<dbReference type="EMBL" id="CAJNOH010000009">
    <property type="protein sequence ID" value="CAF0743081.1"/>
    <property type="molecule type" value="Genomic_DNA"/>
</dbReference>
<name>A0A813X384_9BILA</name>
<dbReference type="SMART" id="SM00326">
    <property type="entry name" value="SH3"/>
    <property type="match status" value="1"/>
</dbReference>
<dbReference type="GO" id="GO:0005737">
    <property type="term" value="C:cytoplasm"/>
    <property type="evidence" value="ECO:0007669"/>
    <property type="project" value="TreeGrafter"/>
</dbReference>
<feature type="domain" description="SH3" evidence="4">
    <location>
        <begin position="374"/>
        <end position="435"/>
    </location>
</feature>
<dbReference type="PROSITE" id="PS50002">
    <property type="entry name" value="SH3"/>
    <property type="match status" value="1"/>
</dbReference>
<keyword evidence="7" id="KW-1185">Reference proteome</keyword>
<feature type="compositionally biased region" description="Basic and acidic residues" evidence="3">
    <location>
        <begin position="197"/>
        <end position="209"/>
    </location>
</feature>
<evidence type="ECO:0000313" key="5">
    <source>
        <dbReference type="EMBL" id="CAF0743081.1"/>
    </source>
</evidence>
<feature type="compositionally biased region" description="Acidic residues" evidence="3">
    <location>
        <begin position="181"/>
        <end position="196"/>
    </location>
</feature>
<dbReference type="GO" id="GO:0090251">
    <property type="term" value="P:protein localization involved in establishment of planar polarity"/>
    <property type="evidence" value="ECO:0007669"/>
    <property type="project" value="TreeGrafter"/>
</dbReference>
<dbReference type="Pfam" id="PF00018">
    <property type="entry name" value="SH3_1"/>
    <property type="match status" value="1"/>
</dbReference>
<evidence type="ECO:0000313" key="6">
    <source>
        <dbReference type="EMBL" id="CAF0869871.1"/>
    </source>
</evidence>
<evidence type="ECO:0000256" key="2">
    <source>
        <dbReference type="PROSITE-ProRule" id="PRU00192"/>
    </source>
</evidence>
<feature type="compositionally biased region" description="Low complexity" evidence="3">
    <location>
        <begin position="12"/>
        <end position="24"/>
    </location>
</feature>
<protein>
    <recommendedName>
        <fullName evidence="4">SH3 domain-containing protein</fullName>
    </recommendedName>
</protein>